<dbReference type="Proteomes" id="UP000683360">
    <property type="component" value="Unassembled WGS sequence"/>
</dbReference>
<dbReference type="InterPro" id="IPR027370">
    <property type="entry name" value="Znf-RING_euk"/>
</dbReference>
<dbReference type="Gene3D" id="3.30.160.60">
    <property type="entry name" value="Classic Zinc Finger"/>
    <property type="match status" value="1"/>
</dbReference>
<feature type="domain" description="B box-type" evidence="7">
    <location>
        <begin position="100"/>
        <end position="147"/>
    </location>
</feature>
<protein>
    <recommendedName>
        <fullName evidence="10">TRIM56</fullName>
    </recommendedName>
</protein>
<dbReference type="AlphaFoldDB" id="A0A8S3V523"/>
<evidence type="ECO:0000313" key="8">
    <source>
        <dbReference type="EMBL" id="CAG2252434.1"/>
    </source>
</evidence>
<dbReference type="SMART" id="SM00184">
    <property type="entry name" value="RING"/>
    <property type="match status" value="1"/>
</dbReference>
<evidence type="ECO:0000259" key="6">
    <source>
        <dbReference type="PROSITE" id="PS50089"/>
    </source>
</evidence>
<dbReference type="Pfam" id="PF13445">
    <property type="entry name" value="zf-RING_UBOX"/>
    <property type="match status" value="1"/>
</dbReference>
<dbReference type="PROSITE" id="PS50089">
    <property type="entry name" value="ZF_RING_2"/>
    <property type="match status" value="1"/>
</dbReference>
<reference evidence="8" key="1">
    <citation type="submission" date="2021-03" db="EMBL/GenBank/DDBJ databases">
        <authorList>
            <person name="Bekaert M."/>
        </authorList>
    </citation>
    <scope>NUCLEOTIDE SEQUENCE</scope>
</reference>
<evidence type="ECO:0000313" key="9">
    <source>
        <dbReference type="Proteomes" id="UP000683360"/>
    </source>
</evidence>
<keyword evidence="9" id="KW-1185">Reference proteome</keyword>
<evidence type="ECO:0000256" key="5">
    <source>
        <dbReference type="SAM" id="Coils"/>
    </source>
</evidence>
<keyword evidence="5" id="KW-0175">Coiled coil</keyword>
<dbReference type="PROSITE" id="PS50119">
    <property type="entry name" value="ZF_BBOX"/>
    <property type="match status" value="1"/>
</dbReference>
<dbReference type="InterPro" id="IPR013083">
    <property type="entry name" value="Znf_RING/FYVE/PHD"/>
</dbReference>
<dbReference type="EMBL" id="CAJPWZ010003120">
    <property type="protein sequence ID" value="CAG2252434.1"/>
    <property type="molecule type" value="Genomic_DNA"/>
</dbReference>
<keyword evidence="3" id="KW-0862">Zinc</keyword>
<dbReference type="InterPro" id="IPR000315">
    <property type="entry name" value="Znf_B-box"/>
</dbReference>
<dbReference type="CDD" id="cd19757">
    <property type="entry name" value="Bbox1"/>
    <property type="match status" value="1"/>
</dbReference>
<evidence type="ECO:0000256" key="4">
    <source>
        <dbReference type="PROSITE-ProRule" id="PRU00024"/>
    </source>
</evidence>
<evidence type="ECO:0000256" key="1">
    <source>
        <dbReference type="ARBA" id="ARBA00022723"/>
    </source>
</evidence>
<organism evidence="8 9">
    <name type="scientific">Mytilus edulis</name>
    <name type="common">Blue mussel</name>
    <dbReference type="NCBI Taxonomy" id="6550"/>
    <lineage>
        <taxon>Eukaryota</taxon>
        <taxon>Metazoa</taxon>
        <taxon>Spiralia</taxon>
        <taxon>Lophotrochozoa</taxon>
        <taxon>Mollusca</taxon>
        <taxon>Bivalvia</taxon>
        <taxon>Autobranchia</taxon>
        <taxon>Pteriomorphia</taxon>
        <taxon>Mytilida</taxon>
        <taxon>Mytiloidea</taxon>
        <taxon>Mytilidae</taxon>
        <taxon>Mytilinae</taxon>
        <taxon>Mytilus</taxon>
    </lineage>
</organism>
<dbReference type="InterPro" id="IPR047153">
    <property type="entry name" value="TRIM45/56/19-like"/>
</dbReference>
<dbReference type="InterPro" id="IPR017907">
    <property type="entry name" value="Znf_RING_CS"/>
</dbReference>
<dbReference type="SUPFAM" id="SSF57845">
    <property type="entry name" value="B-box zinc-binding domain"/>
    <property type="match status" value="1"/>
</dbReference>
<dbReference type="PANTHER" id="PTHR25462:SF296">
    <property type="entry name" value="MEIOTIC P26, ISOFORM F"/>
    <property type="match status" value="1"/>
</dbReference>
<dbReference type="PROSITE" id="PS00518">
    <property type="entry name" value="ZF_RING_1"/>
    <property type="match status" value="1"/>
</dbReference>
<evidence type="ECO:0008006" key="10">
    <source>
        <dbReference type="Google" id="ProtNLM"/>
    </source>
</evidence>
<comment type="caution">
    <text evidence="8">The sequence shown here is derived from an EMBL/GenBank/DDBJ whole genome shotgun (WGS) entry which is preliminary data.</text>
</comment>
<proteinExistence type="predicted"/>
<evidence type="ECO:0000259" key="7">
    <source>
        <dbReference type="PROSITE" id="PS50119"/>
    </source>
</evidence>
<name>A0A8S3V523_MYTED</name>
<feature type="coiled-coil region" evidence="5">
    <location>
        <begin position="210"/>
        <end position="244"/>
    </location>
</feature>
<dbReference type="InterPro" id="IPR001841">
    <property type="entry name" value="Znf_RING"/>
</dbReference>
<dbReference type="GO" id="GO:0008270">
    <property type="term" value="F:zinc ion binding"/>
    <property type="evidence" value="ECO:0007669"/>
    <property type="project" value="UniProtKB-KW"/>
</dbReference>
<dbReference type="Gene3D" id="3.30.40.10">
    <property type="entry name" value="Zinc/RING finger domain, C3HC4 (zinc finger)"/>
    <property type="match status" value="1"/>
</dbReference>
<accession>A0A8S3V523</accession>
<gene>
    <name evidence="8" type="ORF">MEDL_64010</name>
</gene>
<dbReference type="PANTHER" id="PTHR25462">
    <property type="entry name" value="BONUS, ISOFORM C-RELATED"/>
    <property type="match status" value="1"/>
</dbReference>
<keyword evidence="2 4" id="KW-0863">Zinc-finger</keyword>
<sequence>MATVGRINKQDVFTCPICLETLKSPKSLPCLHTFCETCIGEFILSTEKRLEKQMSDYPCPVCRTVVTPTNPKDEASQWAASLPHNFTISSLMDNSKSVKQECHLCQRRDKISEATQWCRDCDEALCEECLQLHGFMKLFSDHTVVQIDEMNSVSICLTAATPLVEDPDLSMISDSCPVHSSKVLEAFCYEHQELCCVLCLTLQHRKCENIQAIEEMLKLHKHRIKSLESELSEIKETIEYKIEETRSEKEKKDNTFAGIEDNARQFILSLKAKLESLLVLFLKEMNLTHNEQSFEFESKIKTYEKLLTHIETMQCVTKTVQEHGSLNQMFIHFEKSKSKAKSIVKEASQVLNTNLILEMKLNLCDTLTEVESVDSLGKMDFTSTTFIDIDEFTRDFFPSSSIIQEKTFEYFDCISLKHYKTINLKGFDIYGGAFISDEIVIAGGSDNGDGKVKAVDIFSGNIIDNHYLPKKVKRVTSDFENLFLSCFGSKLYKLKFIDKFESLSIIKEDADNTYNGDLCAAEGVLYVLIGTTVQKMNTNEPEVVFENCFDVNINCISLNGLAIDSNNEHLFYTNKDYEL</sequence>
<dbReference type="OrthoDB" id="10066958at2759"/>
<evidence type="ECO:0000256" key="3">
    <source>
        <dbReference type="ARBA" id="ARBA00022833"/>
    </source>
</evidence>
<keyword evidence="1" id="KW-0479">Metal-binding</keyword>
<dbReference type="SMART" id="SM00336">
    <property type="entry name" value="BBOX"/>
    <property type="match status" value="2"/>
</dbReference>
<dbReference type="SUPFAM" id="SSF57850">
    <property type="entry name" value="RING/U-box"/>
    <property type="match status" value="1"/>
</dbReference>
<evidence type="ECO:0000256" key="2">
    <source>
        <dbReference type="ARBA" id="ARBA00022771"/>
    </source>
</evidence>
<feature type="domain" description="RING-type" evidence="6">
    <location>
        <begin position="15"/>
        <end position="63"/>
    </location>
</feature>